<evidence type="ECO:0000256" key="1">
    <source>
        <dbReference type="SAM" id="Coils"/>
    </source>
</evidence>
<dbReference type="Proteomes" id="UP000809081">
    <property type="component" value="Unassembled WGS sequence"/>
</dbReference>
<gene>
    <name evidence="3" type="ORF">JOC31_000585</name>
</gene>
<keyword evidence="2" id="KW-1133">Transmembrane helix</keyword>
<comment type="caution">
    <text evidence="3">The sequence shown here is derived from an EMBL/GenBank/DDBJ whole genome shotgun (WGS) entry which is preliminary data.</text>
</comment>
<evidence type="ECO:0000313" key="3">
    <source>
        <dbReference type="EMBL" id="MBM7635771.1"/>
    </source>
</evidence>
<evidence type="ECO:0000313" key="4">
    <source>
        <dbReference type="Proteomes" id="UP000809081"/>
    </source>
</evidence>
<reference evidence="3 4" key="1">
    <citation type="submission" date="2021-01" db="EMBL/GenBank/DDBJ databases">
        <title>Genomic Encyclopedia of Type Strains, Phase IV (KMG-IV): sequencing the most valuable type-strain genomes for metagenomic binning, comparative biology and taxonomic classification.</title>
        <authorList>
            <person name="Goeker M."/>
        </authorList>
    </citation>
    <scope>NUCLEOTIDE SEQUENCE [LARGE SCALE GENOMIC DNA]</scope>
    <source>
        <strain evidence="3 4">DSM 27513</strain>
    </source>
</reference>
<protein>
    <recommendedName>
        <fullName evidence="5">Nucleoside-diphosphate sugar epimerase</fullName>
    </recommendedName>
</protein>
<dbReference type="RefSeq" id="WP_205016690.1">
    <property type="nucleotide sequence ID" value="NZ_JAFBEI010000009.1"/>
</dbReference>
<sequence>MAILVTGNTRYISGEDLSAFFLETHVFVLGELKASEVDTGRGLTVIPRQRSTSIDRVIDRFDIDTVIYLSQSLNAAEEQLDEAAQLKMILDALKGRSAVRFLYVVGPDLLFHQETSRSLSLNYTVDLCQMAASQEGFDFKLLTSLFLYDETLEGDSLYKLCSHLINQTHPEVAYHPDQICYYVASHDLVKLVYRLLDYWEEDSSSEFMMHDSLALTYKDVLEALSKGLGVSVSLEDFCQEDLPVIEMTETNAWLKETYGWFPQLSLLETVDQLDPTLYREGAKTKETGKGAQQLLNRLDNQSHLVKFLYLLVIWLVSEGLSYGVDSRLYASHLDFRFVAVLLVGITLGTPYGLSAAVLAIVGFLGQALHTGSTLATLFFEPLNWLPYMIYLIAGMLAGTIKDQKLGQLEQLRESKEALEEELQLEQTFSQHLLDDKKELAYQVLEQKESYAQVLSLLKSLDTAYPEFFLLTLMNHLSDKFKTREIFLYEEKGQGVTRLLHTLSDSKELYPIDKLRTLLGEIDCQPVWINQHLRLDYPNYLLRLGYGGQSYVIVVTQVGLEQVNLYHQNLFEVTGKLAEQSFESCLLKSRQLASSQETVVTVQDFRRKVLALDEKVSLRDTYRVLTLSQANKNVVKRAESSLGAFDTLGQGEDQLMLLTLSQGADTSTSIAEGYEVLSAQSVEDAAEAIRLEQLML</sequence>
<proteinExistence type="predicted"/>
<feature type="transmembrane region" description="Helical" evidence="2">
    <location>
        <begin position="307"/>
        <end position="325"/>
    </location>
</feature>
<feature type="coiled-coil region" evidence="1">
    <location>
        <begin position="401"/>
        <end position="428"/>
    </location>
</feature>
<evidence type="ECO:0008006" key="5">
    <source>
        <dbReference type="Google" id="ProtNLM"/>
    </source>
</evidence>
<dbReference type="InterPro" id="IPR036291">
    <property type="entry name" value="NAD(P)-bd_dom_sf"/>
</dbReference>
<accession>A0ABS2PK89</accession>
<keyword evidence="2" id="KW-0472">Membrane</keyword>
<organism evidence="3 4">
    <name type="scientific">Streptococcus saliviloxodontae</name>
    <dbReference type="NCBI Taxonomy" id="1349416"/>
    <lineage>
        <taxon>Bacteria</taxon>
        <taxon>Bacillati</taxon>
        <taxon>Bacillota</taxon>
        <taxon>Bacilli</taxon>
        <taxon>Lactobacillales</taxon>
        <taxon>Streptococcaceae</taxon>
        <taxon>Streptococcus</taxon>
    </lineage>
</organism>
<name>A0ABS2PK89_9STRE</name>
<feature type="transmembrane region" description="Helical" evidence="2">
    <location>
        <begin position="384"/>
        <end position="400"/>
    </location>
</feature>
<dbReference type="SUPFAM" id="SSF51735">
    <property type="entry name" value="NAD(P)-binding Rossmann-fold domains"/>
    <property type="match status" value="1"/>
</dbReference>
<evidence type="ECO:0000256" key="2">
    <source>
        <dbReference type="SAM" id="Phobius"/>
    </source>
</evidence>
<keyword evidence="1" id="KW-0175">Coiled coil</keyword>
<feature type="transmembrane region" description="Helical" evidence="2">
    <location>
        <begin position="337"/>
        <end position="364"/>
    </location>
</feature>
<keyword evidence="2" id="KW-0812">Transmembrane</keyword>
<keyword evidence="4" id="KW-1185">Reference proteome</keyword>
<dbReference type="EMBL" id="JAFBEI010000009">
    <property type="protein sequence ID" value="MBM7635771.1"/>
    <property type="molecule type" value="Genomic_DNA"/>
</dbReference>